<dbReference type="RefSeq" id="WP_095372927.1">
    <property type="nucleotide sequence ID" value="NZ_CP022983.1"/>
</dbReference>
<keyword evidence="1" id="KW-0472">Membrane</keyword>
<reference evidence="2 3" key="1">
    <citation type="submission" date="2017-08" db="EMBL/GenBank/DDBJ databases">
        <title>Complete Genome Sequence of Bacillus kochii Oregon-R-modENCODE STRAIN BDGP4, isolated from Drosophila melanogaster gut.</title>
        <authorList>
            <person name="Wan K.H."/>
            <person name="Yu C."/>
            <person name="Park S."/>
            <person name="Hammonds A.S."/>
            <person name="Booth B.W."/>
            <person name="Celniker S.E."/>
        </authorList>
    </citation>
    <scope>NUCLEOTIDE SEQUENCE [LARGE SCALE GENOMIC DNA]</scope>
    <source>
        <strain evidence="2 3">BDGP4</strain>
    </source>
</reference>
<dbReference type="OrthoDB" id="2924197at2"/>
<feature type="transmembrane region" description="Helical" evidence="1">
    <location>
        <begin position="41"/>
        <end position="62"/>
    </location>
</feature>
<dbReference type="Proteomes" id="UP000215137">
    <property type="component" value="Chromosome"/>
</dbReference>
<name>A0A248TMC5_9BACI</name>
<keyword evidence="1" id="KW-0812">Transmembrane</keyword>
<sequence>MNIQQYYQQSAQASLNGSLVACIPLWVLVIYHSFFQEISGLLWWCLPFVLYSGMSYQSYVLANNQAKISSYASTNSKQKNIFSQREFLIGFLPAPNLRLLLFNRDGRTAAEIRDLAFHKWRWFLPTFVDSWIYRNRYALVVDQRVLAIITVRKHNIQIDYNSNTILLHNDNNKRFICQKDSRAYTLRYERTFMNLLVQSENGRELGKLQKGWIPREWMESFKVNNTPFLMMNQPLPADEQLIFYSLLIMYVKNIQH</sequence>
<accession>A0A248TMC5</accession>
<feature type="transmembrane region" description="Helical" evidence="1">
    <location>
        <begin position="12"/>
        <end position="35"/>
    </location>
</feature>
<organism evidence="2 3">
    <name type="scientific">Cytobacillus kochii</name>
    <dbReference type="NCBI Taxonomy" id="859143"/>
    <lineage>
        <taxon>Bacteria</taxon>
        <taxon>Bacillati</taxon>
        <taxon>Bacillota</taxon>
        <taxon>Bacilli</taxon>
        <taxon>Bacillales</taxon>
        <taxon>Bacillaceae</taxon>
        <taxon>Cytobacillus</taxon>
    </lineage>
</organism>
<gene>
    <name evidence="2" type="ORF">CKF48_19825</name>
</gene>
<dbReference type="AlphaFoldDB" id="A0A248TMC5"/>
<dbReference type="KEGG" id="bko:CKF48_19825"/>
<evidence type="ECO:0000313" key="3">
    <source>
        <dbReference type="Proteomes" id="UP000215137"/>
    </source>
</evidence>
<protein>
    <submittedName>
        <fullName evidence="2">Uncharacterized protein</fullName>
    </submittedName>
</protein>
<keyword evidence="1" id="KW-1133">Transmembrane helix</keyword>
<evidence type="ECO:0000313" key="2">
    <source>
        <dbReference type="EMBL" id="ASV69364.1"/>
    </source>
</evidence>
<proteinExistence type="predicted"/>
<evidence type="ECO:0000256" key="1">
    <source>
        <dbReference type="SAM" id="Phobius"/>
    </source>
</evidence>
<keyword evidence="3" id="KW-1185">Reference proteome</keyword>
<dbReference type="EMBL" id="CP022983">
    <property type="protein sequence ID" value="ASV69364.1"/>
    <property type="molecule type" value="Genomic_DNA"/>
</dbReference>